<sequence>MPLCPPARRNWDREAPLTRGNVNLTWPPHKWRQMSPDQKLLQWEFASMRFEQEISDCWSLERGELLDKYNFLALPGSKIPPYDSPMRKARYYTYETLRTSPSAELLKQMLLAREARDTSVDDLIRTLNKRGVPLRL</sequence>
<organism evidence="1 2">
    <name type="scientific">Pinctada imbricata</name>
    <name type="common">Atlantic pearl-oyster</name>
    <name type="synonym">Pinctada martensii</name>
    <dbReference type="NCBI Taxonomy" id="66713"/>
    <lineage>
        <taxon>Eukaryota</taxon>
        <taxon>Metazoa</taxon>
        <taxon>Spiralia</taxon>
        <taxon>Lophotrochozoa</taxon>
        <taxon>Mollusca</taxon>
        <taxon>Bivalvia</taxon>
        <taxon>Autobranchia</taxon>
        <taxon>Pteriomorphia</taxon>
        <taxon>Pterioida</taxon>
        <taxon>Pterioidea</taxon>
        <taxon>Pteriidae</taxon>
        <taxon>Pinctada</taxon>
    </lineage>
</organism>
<dbReference type="EMBL" id="VSWD01000011">
    <property type="protein sequence ID" value="KAK3088555.1"/>
    <property type="molecule type" value="Genomic_DNA"/>
</dbReference>
<name>A0AA88XNC1_PINIB</name>
<dbReference type="AlphaFoldDB" id="A0AA88XNC1"/>
<comment type="caution">
    <text evidence="1">The sequence shown here is derived from an EMBL/GenBank/DDBJ whole genome shotgun (WGS) entry which is preliminary data.</text>
</comment>
<proteinExistence type="predicted"/>
<protein>
    <submittedName>
        <fullName evidence="1">Uncharacterized protein</fullName>
    </submittedName>
</protein>
<evidence type="ECO:0000313" key="1">
    <source>
        <dbReference type="EMBL" id="KAK3088555.1"/>
    </source>
</evidence>
<evidence type="ECO:0000313" key="2">
    <source>
        <dbReference type="Proteomes" id="UP001186944"/>
    </source>
</evidence>
<accession>A0AA88XNC1</accession>
<keyword evidence="2" id="KW-1185">Reference proteome</keyword>
<gene>
    <name evidence="1" type="ORF">FSP39_020541</name>
</gene>
<reference evidence="1" key="1">
    <citation type="submission" date="2019-08" db="EMBL/GenBank/DDBJ databases">
        <title>The improved chromosome-level genome for the pearl oyster Pinctada fucata martensii using PacBio sequencing and Hi-C.</title>
        <authorList>
            <person name="Zheng Z."/>
        </authorList>
    </citation>
    <scope>NUCLEOTIDE SEQUENCE</scope>
    <source>
        <strain evidence="1">ZZ-2019</strain>
        <tissue evidence="1">Adductor muscle</tissue>
    </source>
</reference>
<dbReference type="Proteomes" id="UP001186944">
    <property type="component" value="Unassembled WGS sequence"/>
</dbReference>